<accession>A0AAN7V1F6</accession>
<keyword evidence="2" id="KW-1185">Reference proteome</keyword>
<sequence>MSQQLLLATSGVYETPVEYTLPKPSLALDAALMPKADEQTGEGTRLMIGSRVDWPNATQKSKLYGAGALGGVFCHSAEVFV</sequence>
<evidence type="ECO:0000313" key="2">
    <source>
        <dbReference type="Proteomes" id="UP001305414"/>
    </source>
</evidence>
<comment type="caution">
    <text evidence="1">The sequence shown here is derived from an EMBL/GenBank/DDBJ whole genome shotgun (WGS) entry which is preliminary data.</text>
</comment>
<dbReference type="Proteomes" id="UP001305414">
    <property type="component" value="Unassembled WGS sequence"/>
</dbReference>
<organism evidence="1 2">
    <name type="scientific">Xylaria bambusicola</name>
    <dbReference type="NCBI Taxonomy" id="326684"/>
    <lineage>
        <taxon>Eukaryota</taxon>
        <taxon>Fungi</taxon>
        <taxon>Dikarya</taxon>
        <taxon>Ascomycota</taxon>
        <taxon>Pezizomycotina</taxon>
        <taxon>Sordariomycetes</taxon>
        <taxon>Xylariomycetidae</taxon>
        <taxon>Xylariales</taxon>
        <taxon>Xylariaceae</taxon>
        <taxon>Xylaria</taxon>
    </lineage>
</organism>
<evidence type="ECO:0000313" key="1">
    <source>
        <dbReference type="EMBL" id="KAK5632449.1"/>
    </source>
</evidence>
<dbReference type="EMBL" id="JAWHQM010000025">
    <property type="protein sequence ID" value="KAK5632449.1"/>
    <property type="molecule type" value="Genomic_DNA"/>
</dbReference>
<gene>
    <name evidence="1" type="ORF">RRF57_008163</name>
</gene>
<dbReference type="AlphaFoldDB" id="A0AAN7V1F6"/>
<reference evidence="1 2" key="1">
    <citation type="submission" date="2023-10" db="EMBL/GenBank/DDBJ databases">
        <title>Draft genome sequence of Xylaria bambusicola isolate GMP-LS, the root and basal stem rot pathogen of sugarcane in Indonesia.</title>
        <authorList>
            <person name="Selvaraj P."/>
            <person name="Muralishankar V."/>
            <person name="Muruganantham S."/>
            <person name="Sp S."/>
            <person name="Haryani S."/>
            <person name="Lau K.J.X."/>
            <person name="Naqvi N.I."/>
        </authorList>
    </citation>
    <scope>NUCLEOTIDE SEQUENCE [LARGE SCALE GENOMIC DNA]</scope>
    <source>
        <strain evidence="1">GMP-LS</strain>
    </source>
</reference>
<protein>
    <submittedName>
        <fullName evidence="1">Uncharacterized protein</fullName>
    </submittedName>
</protein>
<proteinExistence type="predicted"/>
<name>A0AAN7V1F6_9PEZI</name>